<dbReference type="AlphaFoldDB" id="A0A0R0LRM4"/>
<dbReference type="GO" id="GO:0003682">
    <property type="term" value="F:chromatin binding"/>
    <property type="evidence" value="ECO:0007669"/>
    <property type="project" value="TreeGrafter"/>
</dbReference>
<evidence type="ECO:0000256" key="1">
    <source>
        <dbReference type="ARBA" id="ARBA00004123"/>
    </source>
</evidence>
<dbReference type="EC" id="2.3.1.48" evidence="3 12"/>
<evidence type="ECO:0000256" key="8">
    <source>
        <dbReference type="ARBA" id="ARBA00022853"/>
    </source>
</evidence>
<dbReference type="Gene3D" id="1.10.10.10">
    <property type="entry name" value="Winged helix-like DNA-binding domain superfamily/Winged helix DNA-binding domain"/>
    <property type="match status" value="1"/>
</dbReference>
<feature type="active site" description="Proton donor/acceptor" evidence="11">
    <location>
        <position position="226"/>
    </location>
</feature>
<evidence type="ECO:0000256" key="4">
    <source>
        <dbReference type="ARBA" id="ARBA00022679"/>
    </source>
</evidence>
<dbReference type="GO" id="GO:0004402">
    <property type="term" value="F:histone acetyltransferase activity"/>
    <property type="evidence" value="ECO:0007669"/>
    <property type="project" value="InterPro"/>
</dbReference>
<dbReference type="Gene3D" id="3.30.60.60">
    <property type="entry name" value="N-acetyl transferase-like"/>
    <property type="match status" value="1"/>
</dbReference>
<comment type="catalytic activity">
    <reaction evidence="12">
        <text>L-lysyl-[protein] + acetyl-CoA = N(6)-acetyl-L-lysyl-[protein] + CoA + H(+)</text>
        <dbReference type="Rhea" id="RHEA:45948"/>
        <dbReference type="Rhea" id="RHEA-COMP:9752"/>
        <dbReference type="Rhea" id="RHEA-COMP:10731"/>
        <dbReference type="ChEBI" id="CHEBI:15378"/>
        <dbReference type="ChEBI" id="CHEBI:29969"/>
        <dbReference type="ChEBI" id="CHEBI:57287"/>
        <dbReference type="ChEBI" id="CHEBI:57288"/>
        <dbReference type="ChEBI" id="CHEBI:61930"/>
        <dbReference type="EC" id="2.3.1.48"/>
    </reaction>
</comment>
<evidence type="ECO:0000313" key="15">
    <source>
        <dbReference type="EMBL" id="KRH92153.1"/>
    </source>
</evidence>
<dbReference type="GO" id="GO:0005634">
    <property type="term" value="C:nucleus"/>
    <property type="evidence" value="ECO:0007669"/>
    <property type="project" value="UniProtKB-SubCell"/>
</dbReference>
<comment type="subcellular location">
    <subcellularLocation>
        <location evidence="1 12">Nucleus</location>
    </subcellularLocation>
</comment>
<evidence type="ECO:0000256" key="10">
    <source>
        <dbReference type="ARBA" id="ARBA00023242"/>
    </source>
</evidence>
<gene>
    <name evidence="15" type="ORF">M153_10793000915</name>
</gene>
<evidence type="ECO:0000256" key="6">
    <source>
        <dbReference type="ARBA" id="ARBA00022771"/>
    </source>
</evidence>
<dbReference type="InterPro" id="IPR036388">
    <property type="entry name" value="WH-like_DNA-bd_sf"/>
</dbReference>
<dbReference type="InterPro" id="IPR002717">
    <property type="entry name" value="HAT_MYST-type"/>
</dbReference>
<keyword evidence="6" id="KW-0863">Zinc-finger</keyword>
<dbReference type="CDD" id="cd04301">
    <property type="entry name" value="NAT_SF"/>
    <property type="match status" value="1"/>
</dbReference>
<dbReference type="PROSITE" id="PS51726">
    <property type="entry name" value="MYST_HAT"/>
    <property type="match status" value="1"/>
</dbReference>
<dbReference type="Proteomes" id="UP000051530">
    <property type="component" value="Unassembled WGS sequence"/>
</dbReference>
<dbReference type="InterPro" id="IPR050603">
    <property type="entry name" value="MYST_HAT"/>
</dbReference>
<keyword evidence="9" id="KW-0007">Acetylation</keyword>
<dbReference type="PANTHER" id="PTHR10615">
    <property type="entry name" value="HISTONE ACETYLTRANSFERASE"/>
    <property type="match status" value="1"/>
</dbReference>
<feature type="non-terminal residue" evidence="15">
    <location>
        <position position="305"/>
    </location>
</feature>
<feature type="domain" description="MYST-type HAT" evidence="14">
    <location>
        <begin position="52"/>
        <end position="305"/>
    </location>
</feature>
<dbReference type="Gene3D" id="3.40.630.30">
    <property type="match status" value="1"/>
</dbReference>
<evidence type="ECO:0000313" key="16">
    <source>
        <dbReference type="Proteomes" id="UP000051530"/>
    </source>
</evidence>
<evidence type="ECO:0000256" key="7">
    <source>
        <dbReference type="ARBA" id="ARBA00022833"/>
    </source>
</evidence>
<comment type="similarity">
    <text evidence="2 12">Belongs to the MYST (SAS/MOZ) family.</text>
</comment>
<comment type="caution">
    <text evidence="15">The sequence shown here is derived from an EMBL/GenBank/DDBJ whole genome shotgun (WGS) entry which is preliminary data.</text>
</comment>
<dbReference type="InterPro" id="IPR040706">
    <property type="entry name" value="Zf-MYST"/>
</dbReference>
<dbReference type="InterPro" id="IPR000182">
    <property type="entry name" value="GNAT_dom"/>
</dbReference>
<evidence type="ECO:0000256" key="9">
    <source>
        <dbReference type="ARBA" id="ARBA00022990"/>
    </source>
</evidence>
<sequence length="305" mass="35800">IPDKVPFCKECRGKLYMESSSDLLNRFENCPVSKIIRSRAFLREVNLPNLENKEQIVTRVNIDGKMLSTSYSSPFNNLSDKIFICHICFSYFDEKISLDRHKLKCLIFKKENGTFCDKNLVYKENLLKIFEIDGEEDTILCRNLCLLAKCFLDHKTLYHDVEPFLFYILYENDKFVGYFSREKHSAKFNLSCIVVLPTFQGKGYGYFLIDFSYKIFQIFGKKGTPEKPLSDQGLAVYKKYWKFKVYQYLENRYEDISIQNISKTLGMTNSDVLFALETLDFVKKRGNDIKLCISNRLIVEFLTCD</sequence>
<evidence type="ECO:0000256" key="12">
    <source>
        <dbReference type="RuleBase" id="RU361211"/>
    </source>
</evidence>
<reference evidence="15 16" key="1">
    <citation type="submission" date="2015-07" db="EMBL/GenBank/DDBJ databases">
        <title>The genome of Pseudoloma neurophilia, a relevant intracellular parasite of the zebrafish.</title>
        <authorList>
            <person name="Ndikumana S."/>
            <person name="Pelin A."/>
            <person name="Sanders J."/>
            <person name="Corradi N."/>
        </authorList>
    </citation>
    <scope>NUCLEOTIDE SEQUENCE [LARGE SCALE GENOMIC DNA]</scope>
    <source>
        <strain evidence="15 16">MK1</strain>
    </source>
</reference>
<dbReference type="PANTHER" id="PTHR10615:SF161">
    <property type="entry name" value="HISTONE ACETYLTRANSFERASE KAT7"/>
    <property type="match status" value="1"/>
</dbReference>
<dbReference type="InterPro" id="IPR016181">
    <property type="entry name" value="Acyl_CoA_acyltransferase"/>
</dbReference>
<feature type="domain" description="N-acetyltransferase" evidence="13">
    <location>
        <begin position="127"/>
        <end position="268"/>
    </location>
</feature>
<feature type="non-terminal residue" evidence="15">
    <location>
        <position position="1"/>
    </location>
</feature>
<name>A0A0R0LRM4_9MICR</name>
<evidence type="ECO:0000256" key="11">
    <source>
        <dbReference type="PIRSR" id="PIRSR602717-51"/>
    </source>
</evidence>
<dbReference type="OrthoDB" id="787137at2759"/>
<dbReference type="GO" id="GO:0006357">
    <property type="term" value="P:regulation of transcription by RNA polymerase II"/>
    <property type="evidence" value="ECO:0007669"/>
    <property type="project" value="TreeGrafter"/>
</dbReference>
<dbReference type="GO" id="GO:0000785">
    <property type="term" value="C:chromatin"/>
    <property type="evidence" value="ECO:0007669"/>
    <property type="project" value="TreeGrafter"/>
</dbReference>
<keyword evidence="4 15" id="KW-0808">Transferase</keyword>
<keyword evidence="5" id="KW-0479">Metal-binding</keyword>
<evidence type="ECO:0000256" key="2">
    <source>
        <dbReference type="ARBA" id="ARBA00010107"/>
    </source>
</evidence>
<dbReference type="GO" id="GO:0003712">
    <property type="term" value="F:transcription coregulator activity"/>
    <property type="evidence" value="ECO:0007669"/>
    <property type="project" value="TreeGrafter"/>
</dbReference>
<dbReference type="SUPFAM" id="SSF55729">
    <property type="entry name" value="Acyl-CoA N-acyltransferases (Nat)"/>
    <property type="match status" value="1"/>
</dbReference>
<dbReference type="PROSITE" id="PS51186">
    <property type="entry name" value="GNAT"/>
    <property type="match status" value="1"/>
</dbReference>
<protein>
    <recommendedName>
        <fullName evidence="3 12">Histone acetyltransferase</fullName>
        <ecNumber evidence="3 12">2.3.1.48</ecNumber>
    </recommendedName>
</protein>
<keyword evidence="8" id="KW-0156">Chromatin regulator</keyword>
<dbReference type="GO" id="GO:0008270">
    <property type="term" value="F:zinc ion binding"/>
    <property type="evidence" value="ECO:0007669"/>
    <property type="project" value="UniProtKB-KW"/>
</dbReference>
<proteinExistence type="inferred from homology"/>
<accession>A0A0R0LRM4</accession>
<keyword evidence="10 12" id="KW-0539">Nucleus</keyword>
<evidence type="ECO:0000259" key="13">
    <source>
        <dbReference type="PROSITE" id="PS51186"/>
    </source>
</evidence>
<keyword evidence="7" id="KW-0862">Zinc</keyword>
<evidence type="ECO:0000259" key="14">
    <source>
        <dbReference type="PROSITE" id="PS51726"/>
    </source>
</evidence>
<organism evidence="15 16">
    <name type="scientific">Pseudoloma neurophilia</name>
    <dbReference type="NCBI Taxonomy" id="146866"/>
    <lineage>
        <taxon>Eukaryota</taxon>
        <taxon>Fungi</taxon>
        <taxon>Fungi incertae sedis</taxon>
        <taxon>Microsporidia</taxon>
        <taxon>Pseudoloma</taxon>
    </lineage>
</organism>
<dbReference type="EMBL" id="LGUB01001160">
    <property type="protein sequence ID" value="KRH92153.1"/>
    <property type="molecule type" value="Genomic_DNA"/>
</dbReference>
<dbReference type="VEuPathDB" id="MicrosporidiaDB:M153_10793000915"/>
<dbReference type="Pfam" id="PF01853">
    <property type="entry name" value="MOZ_SAS"/>
    <property type="match status" value="1"/>
</dbReference>
<evidence type="ECO:0000256" key="5">
    <source>
        <dbReference type="ARBA" id="ARBA00022723"/>
    </source>
</evidence>
<dbReference type="Pfam" id="PF17772">
    <property type="entry name" value="zf-MYST"/>
    <property type="match status" value="1"/>
</dbReference>
<evidence type="ECO:0000256" key="3">
    <source>
        <dbReference type="ARBA" id="ARBA00013184"/>
    </source>
</evidence>
<keyword evidence="16" id="KW-1185">Reference proteome</keyword>